<evidence type="ECO:0000256" key="4">
    <source>
        <dbReference type="ARBA" id="ARBA00022801"/>
    </source>
</evidence>
<dbReference type="Pfam" id="PF04043">
    <property type="entry name" value="PMEI"/>
    <property type="match status" value="1"/>
</dbReference>
<dbReference type="EMBL" id="OX459126">
    <property type="protein sequence ID" value="CAI9118962.1"/>
    <property type="molecule type" value="Genomic_DNA"/>
</dbReference>
<evidence type="ECO:0000256" key="1">
    <source>
        <dbReference type="ARBA" id="ARBA00005184"/>
    </source>
</evidence>
<dbReference type="SMART" id="SM00856">
    <property type="entry name" value="PMEI"/>
    <property type="match status" value="1"/>
</dbReference>
<evidence type="ECO:0000256" key="6">
    <source>
        <dbReference type="ARBA" id="ARBA00023316"/>
    </source>
</evidence>
<dbReference type="SUPFAM" id="SSF51126">
    <property type="entry name" value="Pectin lyase-like"/>
    <property type="match status" value="1"/>
</dbReference>
<dbReference type="Pfam" id="PF19026">
    <property type="entry name" value="UBA_HYPK"/>
    <property type="match status" value="1"/>
</dbReference>
<evidence type="ECO:0000256" key="5">
    <source>
        <dbReference type="ARBA" id="ARBA00023085"/>
    </source>
</evidence>
<gene>
    <name evidence="9" type="ORF">OLC1_LOCUS24725</name>
</gene>
<dbReference type="Gene3D" id="1.20.140.40">
    <property type="entry name" value="Invertase/pectin methylesterase inhibitor family protein"/>
    <property type="match status" value="1"/>
</dbReference>
<dbReference type="InterPro" id="IPR011050">
    <property type="entry name" value="Pectin_lyase_fold/virulence"/>
</dbReference>
<accession>A0AAV1EGW6</accession>
<reference evidence="9" key="1">
    <citation type="submission" date="2023-03" db="EMBL/GenBank/DDBJ databases">
        <authorList>
            <person name="Julca I."/>
        </authorList>
    </citation>
    <scope>NUCLEOTIDE SEQUENCE</scope>
</reference>
<comment type="similarity">
    <text evidence="2">In the N-terminal section; belongs to the PMEI family.</text>
</comment>
<dbReference type="InterPro" id="IPR038922">
    <property type="entry name" value="HYPK_UBA"/>
</dbReference>
<dbReference type="CDD" id="cd15798">
    <property type="entry name" value="PMEI-like_3"/>
    <property type="match status" value="1"/>
</dbReference>
<dbReference type="GO" id="GO:0004857">
    <property type="term" value="F:enzyme inhibitor activity"/>
    <property type="evidence" value="ECO:0007669"/>
    <property type="project" value="InterPro"/>
</dbReference>
<dbReference type="Gene3D" id="2.160.20.10">
    <property type="entry name" value="Single-stranded right-handed beta-helix, Pectin lyase-like"/>
    <property type="match status" value="1"/>
</dbReference>
<dbReference type="InterPro" id="IPR006501">
    <property type="entry name" value="Pectinesterase_inhib_dom"/>
</dbReference>
<comment type="catalytic activity">
    <reaction evidence="7">
        <text>[(1-&gt;4)-alpha-D-galacturonosyl methyl ester](n) + n H2O = [(1-&gt;4)-alpha-D-galacturonosyl](n) + n methanol + n H(+)</text>
        <dbReference type="Rhea" id="RHEA:22380"/>
        <dbReference type="Rhea" id="RHEA-COMP:14570"/>
        <dbReference type="Rhea" id="RHEA-COMP:14573"/>
        <dbReference type="ChEBI" id="CHEBI:15377"/>
        <dbReference type="ChEBI" id="CHEBI:15378"/>
        <dbReference type="ChEBI" id="CHEBI:17790"/>
        <dbReference type="ChEBI" id="CHEBI:140522"/>
        <dbReference type="ChEBI" id="CHEBI:140523"/>
        <dbReference type="EC" id="3.1.1.11"/>
    </reaction>
</comment>
<dbReference type="GO" id="GO:0042545">
    <property type="term" value="P:cell wall modification"/>
    <property type="evidence" value="ECO:0007669"/>
    <property type="project" value="InterPro"/>
</dbReference>
<dbReference type="InterPro" id="IPR000070">
    <property type="entry name" value="Pectinesterase_cat"/>
</dbReference>
<sequence length="431" mass="46498">MGYSGDGSKKKKMAMLGVSSILLVAAVVGAVTYGISSKNNAETGAPAGGASASPSSSTKAVQSICKHVDYKETCENSLAKAGNTSDPKELVKVAFQDAAKDPRTSQALETCKEVLDTAIDDFKRSFARVEEFDMSKVDEYLADLKTWLSGAITYQETCIDAFENTTGTTGEKMKQLLTTASQLSSNGLAMVSQFSEIIGTLNIPGLNRKLMSTEALDEQSYPDFVNAKQRKLLGADPSTLKPNAVIALDGSGTHKTFKDVINTIPKNNSVPFVILVKAGVYHETVMIPRKINNVYIFGEGPEKTKITGNKNYVDGIGTFHTATVGDEGIELVVDSKDLQQQSKALDKLTDHVEDRQLDSTRVQEAMASIAASREADLQAKKLREKELAAVKINAVDVDIIANELELDKKLAERVLREHKGDAVAAIRSLID</sequence>
<dbReference type="GO" id="GO:0030599">
    <property type="term" value="F:pectinesterase activity"/>
    <property type="evidence" value="ECO:0007669"/>
    <property type="project" value="UniProtKB-EC"/>
</dbReference>
<keyword evidence="6" id="KW-0961">Cell wall biogenesis/degradation</keyword>
<protein>
    <submittedName>
        <fullName evidence="9">OLC1v1020596C1</fullName>
    </submittedName>
</protein>
<evidence type="ECO:0000313" key="9">
    <source>
        <dbReference type="EMBL" id="CAI9118962.1"/>
    </source>
</evidence>
<dbReference type="SUPFAM" id="SSF101148">
    <property type="entry name" value="Plant invertase/pectin methylesterase inhibitor"/>
    <property type="match status" value="1"/>
</dbReference>
<dbReference type="Pfam" id="PF01095">
    <property type="entry name" value="Pectinesterase"/>
    <property type="match status" value="1"/>
</dbReference>
<dbReference type="InterPro" id="IPR035513">
    <property type="entry name" value="Invertase/methylesterase_inhib"/>
</dbReference>
<proteinExistence type="inferred from homology"/>
<keyword evidence="5" id="KW-0063">Aspartyl esterase</keyword>
<organism evidence="9 10">
    <name type="scientific">Oldenlandia corymbosa var. corymbosa</name>
    <dbReference type="NCBI Taxonomy" id="529605"/>
    <lineage>
        <taxon>Eukaryota</taxon>
        <taxon>Viridiplantae</taxon>
        <taxon>Streptophyta</taxon>
        <taxon>Embryophyta</taxon>
        <taxon>Tracheophyta</taxon>
        <taxon>Spermatophyta</taxon>
        <taxon>Magnoliopsida</taxon>
        <taxon>eudicotyledons</taxon>
        <taxon>Gunneridae</taxon>
        <taxon>Pentapetalae</taxon>
        <taxon>asterids</taxon>
        <taxon>lamiids</taxon>
        <taxon>Gentianales</taxon>
        <taxon>Rubiaceae</taxon>
        <taxon>Rubioideae</taxon>
        <taxon>Spermacoceae</taxon>
        <taxon>Hedyotis-Oldenlandia complex</taxon>
        <taxon>Oldenlandia</taxon>
    </lineage>
</organism>
<dbReference type="AlphaFoldDB" id="A0AAV1EGW6"/>
<name>A0AAV1EGW6_OLDCO</name>
<evidence type="ECO:0000313" key="10">
    <source>
        <dbReference type="Proteomes" id="UP001161247"/>
    </source>
</evidence>
<keyword evidence="10" id="KW-1185">Reference proteome</keyword>
<feature type="domain" description="Pectinesterase inhibitor" evidence="8">
    <location>
        <begin position="56"/>
        <end position="190"/>
    </location>
</feature>
<comment type="similarity">
    <text evidence="3">In the C-terminal section; belongs to the pectinesterase family.</text>
</comment>
<evidence type="ECO:0000256" key="2">
    <source>
        <dbReference type="ARBA" id="ARBA00006027"/>
    </source>
</evidence>
<evidence type="ECO:0000256" key="7">
    <source>
        <dbReference type="ARBA" id="ARBA00047928"/>
    </source>
</evidence>
<dbReference type="CDD" id="cd14361">
    <property type="entry name" value="UBA_HYPK"/>
    <property type="match status" value="1"/>
</dbReference>
<dbReference type="PANTHER" id="PTHR31707">
    <property type="entry name" value="PECTINESTERASE"/>
    <property type="match status" value="1"/>
</dbReference>
<evidence type="ECO:0000259" key="8">
    <source>
        <dbReference type="SMART" id="SM00856"/>
    </source>
</evidence>
<comment type="pathway">
    <text evidence="1">Glycan metabolism; pectin degradation; 2-dehydro-3-deoxy-D-gluconate from pectin: step 1/5.</text>
</comment>
<evidence type="ECO:0000256" key="3">
    <source>
        <dbReference type="ARBA" id="ARBA00007786"/>
    </source>
</evidence>
<dbReference type="InterPro" id="IPR044034">
    <property type="entry name" value="NAC-like_UBA"/>
</dbReference>
<dbReference type="InterPro" id="IPR012334">
    <property type="entry name" value="Pectin_lyas_fold"/>
</dbReference>
<dbReference type="NCBIfam" id="TIGR01614">
    <property type="entry name" value="PME_inhib"/>
    <property type="match status" value="1"/>
</dbReference>
<keyword evidence="4" id="KW-0378">Hydrolase</keyword>
<dbReference type="Proteomes" id="UP001161247">
    <property type="component" value="Chromosome 9"/>
</dbReference>